<proteinExistence type="predicted"/>
<dbReference type="PROSITE" id="PS00028">
    <property type="entry name" value="ZINC_FINGER_C2H2_1"/>
    <property type="match status" value="2"/>
</dbReference>
<dbReference type="PANTHER" id="PTHR16515:SF58">
    <property type="entry name" value="ZINC FINGER PROTEIN 22"/>
    <property type="match status" value="1"/>
</dbReference>
<reference evidence="7" key="1">
    <citation type="submission" date="2025-08" db="UniProtKB">
        <authorList>
            <consortium name="Ensembl"/>
        </authorList>
    </citation>
    <scope>IDENTIFICATION</scope>
</reference>
<name>A0A673HVN9_9TELE</name>
<feature type="domain" description="C2H2-type" evidence="6">
    <location>
        <begin position="1"/>
        <end position="27"/>
    </location>
</feature>
<protein>
    <recommendedName>
        <fullName evidence="6">C2H2-type domain-containing protein</fullName>
    </recommendedName>
</protein>
<evidence type="ECO:0000259" key="6">
    <source>
        <dbReference type="PROSITE" id="PS50157"/>
    </source>
</evidence>
<dbReference type="AlphaFoldDB" id="A0A673HVN9"/>
<dbReference type="Pfam" id="PF13465">
    <property type="entry name" value="zf-H2C2_2"/>
    <property type="match status" value="1"/>
</dbReference>
<dbReference type="GO" id="GO:0008270">
    <property type="term" value="F:zinc ion binding"/>
    <property type="evidence" value="ECO:0007669"/>
    <property type="project" value="UniProtKB-KW"/>
</dbReference>
<dbReference type="GO" id="GO:0010468">
    <property type="term" value="P:regulation of gene expression"/>
    <property type="evidence" value="ECO:0007669"/>
    <property type="project" value="TreeGrafter"/>
</dbReference>
<evidence type="ECO:0000256" key="1">
    <source>
        <dbReference type="ARBA" id="ARBA00022723"/>
    </source>
</evidence>
<dbReference type="SUPFAM" id="SSF57667">
    <property type="entry name" value="beta-beta-alpha zinc fingers"/>
    <property type="match status" value="1"/>
</dbReference>
<sequence>MCFECEKTFITAKDLKRHLRIHTGEKPYHCTACGKSFSRSSYLRSHTKKIHSQ</sequence>
<dbReference type="PROSITE" id="PS50157">
    <property type="entry name" value="ZINC_FINGER_C2H2_2"/>
    <property type="match status" value="2"/>
</dbReference>
<keyword evidence="1" id="KW-0479">Metal-binding</keyword>
<dbReference type="InterPro" id="IPR050331">
    <property type="entry name" value="Zinc_finger"/>
</dbReference>
<accession>A0A673HVN9</accession>
<keyword evidence="3 5" id="KW-0863">Zinc-finger</keyword>
<dbReference type="InterPro" id="IPR036236">
    <property type="entry name" value="Znf_C2H2_sf"/>
</dbReference>
<evidence type="ECO:0000313" key="8">
    <source>
        <dbReference type="Proteomes" id="UP000472270"/>
    </source>
</evidence>
<dbReference type="Gene3D" id="3.30.160.60">
    <property type="entry name" value="Classic Zinc Finger"/>
    <property type="match status" value="2"/>
</dbReference>
<dbReference type="PANTHER" id="PTHR16515">
    <property type="entry name" value="PR DOMAIN ZINC FINGER PROTEIN"/>
    <property type="match status" value="1"/>
</dbReference>
<feature type="domain" description="C2H2-type" evidence="6">
    <location>
        <begin position="28"/>
        <end position="53"/>
    </location>
</feature>
<dbReference type="Proteomes" id="UP000472270">
    <property type="component" value="Unassembled WGS sequence"/>
</dbReference>
<evidence type="ECO:0000256" key="5">
    <source>
        <dbReference type="PROSITE-ProRule" id="PRU00042"/>
    </source>
</evidence>
<keyword evidence="8" id="KW-1185">Reference proteome</keyword>
<keyword evidence="4" id="KW-0862">Zinc</keyword>
<dbReference type="GO" id="GO:0005634">
    <property type="term" value="C:nucleus"/>
    <property type="evidence" value="ECO:0007669"/>
    <property type="project" value="TreeGrafter"/>
</dbReference>
<evidence type="ECO:0000256" key="2">
    <source>
        <dbReference type="ARBA" id="ARBA00022737"/>
    </source>
</evidence>
<organism evidence="7 8">
    <name type="scientific">Sinocyclocheilus rhinocerous</name>
    <dbReference type="NCBI Taxonomy" id="307959"/>
    <lineage>
        <taxon>Eukaryota</taxon>
        <taxon>Metazoa</taxon>
        <taxon>Chordata</taxon>
        <taxon>Craniata</taxon>
        <taxon>Vertebrata</taxon>
        <taxon>Euteleostomi</taxon>
        <taxon>Actinopterygii</taxon>
        <taxon>Neopterygii</taxon>
        <taxon>Teleostei</taxon>
        <taxon>Ostariophysi</taxon>
        <taxon>Cypriniformes</taxon>
        <taxon>Cyprinidae</taxon>
        <taxon>Cyprininae</taxon>
        <taxon>Sinocyclocheilus</taxon>
    </lineage>
</organism>
<dbReference type="FunFam" id="3.30.160.60:FF:001483">
    <property type="entry name" value="Zinc finger protein 1005"/>
    <property type="match status" value="1"/>
</dbReference>
<evidence type="ECO:0000313" key="7">
    <source>
        <dbReference type="Ensembl" id="ENSSRHP00000029499.1"/>
    </source>
</evidence>
<reference evidence="7" key="2">
    <citation type="submission" date="2025-09" db="UniProtKB">
        <authorList>
            <consortium name="Ensembl"/>
        </authorList>
    </citation>
    <scope>IDENTIFICATION</scope>
</reference>
<keyword evidence="2" id="KW-0677">Repeat</keyword>
<evidence type="ECO:0000256" key="3">
    <source>
        <dbReference type="ARBA" id="ARBA00022771"/>
    </source>
</evidence>
<dbReference type="InterPro" id="IPR013087">
    <property type="entry name" value="Znf_C2H2_type"/>
</dbReference>
<dbReference type="FunFam" id="3.30.160.60:FF:002856">
    <property type="match status" value="1"/>
</dbReference>
<dbReference type="Ensembl" id="ENSSRHT00000030371.1">
    <property type="protein sequence ID" value="ENSSRHP00000029499.1"/>
    <property type="gene ID" value="ENSSRHG00000015307.1"/>
</dbReference>
<dbReference type="SMART" id="SM00355">
    <property type="entry name" value="ZnF_C2H2"/>
    <property type="match status" value="2"/>
</dbReference>
<evidence type="ECO:0000256" key="4">
    <source>
        <dbReference type="ARBA" id="ARBA00022833"/>
    </source>
</evidence>